<proteinExistence type="predicted"/>
<dbReference type="Gene3D" id="2.60.120.620">
    <property type="entry name" value="q2cbj1_9rhob like domain"/>
    <property type="match status" value="1"/>
</dbReference>
<evidence type="ECO:0000313" key="2">
    <source>
        <dbReference type="Proteomes" id="UP000050443"/>
    </source>
</evidence>
<dbReference type="STRING" id="362413.RC62_3705"/>
<sequence>MHLTILEKLWKRALFPSDLPAKNDTQSWNEEIKALYLLGIGMEETLQFLYFEKPDFETFKTWINTKQKNKNTITEEPVDQVLSEKDLDFWTKNGYIIIKNAISKKDCEETQQAIWAYLEMDPDKKETWYKRHNDQKGLMLNFSDHETLNKNRLSPKIKKAYEQLYNSSRIYKTIDKVSFNPPETDEFTFLGSPLHWDTSLKQPIIFGLQGLLYLTDCGADDGAFHCVPGFHNTINHWLNNLDPDENPRDKAVKTLKPEPILGNAGDFIIWDNRLPHCATPNKGEKPRMVQYLTYLPDDYNTAGEWL</sequence>
<gene>
    <name evidence="1" type="ORF">RC62_3705</name>
</gene>
<dbReference type="InterPro" id="IPR008775">
    <property type="entry name" value="Phytyl_CoA_dOase-like"/>
</dbReference>
<organism evidence="1 2">
    <name type="scientific">Flavobacterium aquidurense</name>
    <dbReference type="NCBI Taxonomy" id="362413"/>
    <lineage>
        <taxon>Bacteria</taxon>
        <taxon>Pseudomonadati</taxon>
        <taxon>Bacteroidota</taxon>
        <taxon>Flavobacteriia</taxon>
        <taxon>Flavobacteriales</taxon>
        <taxon>Flavobacteriaceae</taxon>
        <taxon>Flavobacterium</taxon>
    </lineage>
</organism>
<dbReference type="PANTHER" id="PTHR31630">
    <property type="entry name" value="PHYTANOYL-COA DIOXYGENASE-RELATED-RELATED"/>
    <property type="match status" value="1"/>
</dbReference>
<keyword evidence="1" id="KW-0223">Dioxygenase</keyword>
<evidence type="ECO:0000313" key="1">
    <source>
        <dbReference type="EMBL" id="KQB42698.1"/>
    </source>
</evidence>
<comment type="caution">
    <text evidence="1">The sequence shown here is derived from an EMBL/GenBank/DDBJ whole genome shotgun (WGS) entry which is preliminary data.</text>
</comment>
<keyword evidence="1" id="KW-0560">Oxidoreductase</keyword>
<accession>A0A0Q0SCG9</accession>
<dbReference type="OrthoDB" id="1157001at2"/>
<dbReference type="Pfam" id="PF05721">
    <property type="entry name" value="PhyH"/>
    <property type="match status" value="1"/>
</dbReference>
<reference evidence="1 2" key="1">
    <citation type="submission" date="2014-09" db="EMBL/GenBank/DDBJ databases">
        <title>Genome sequence of Flavobacterium aquidurense RC62.</title>
        <authorList>
            <person name="Kim J.F."/>
            <person name="Kwak M.-J."/>
        </authorList>
    </citation>
    <scope>NUCLEOTIDE SEQUENCE [LARGE SCALE GENOMIC DNA]</scope>
    <source>
        <strain evidence="1 2">RC62</strain>
    </source>
</reference>
<dbReference type="PATRIC" id="fig|362413.3.peg.3630"/>
<dbReference type="GO" id="GO:0016706">
    <property type="term" value="F:2-oxoglutarate-dependent dioxygenase activity"/>
    <property type="evidence" value="ECO:0007669"/>
    <property type="project" value="UniProtKB-ARBA"/>
</dbReference>
<dbReference type="SUPFAM" id="SSF51197">
    <property type="entry name" value="Clavaminate synthase-like"/>
    <property type="match status" value="1"/>
</dbReference>
<dbReference type="EMBL" id="JRLF01000006">
    <property type="protein sequence ID" value="KQB42698.1"/>
    <property type="molecule type" value="Genomic_DNA"/>
</dbReference>
<name>A0A0Q0SCG9_9FLAO</name>
<dbReference type="AlphaFoldDB" id="A0A0Q0SCG9"/>
<dbReference type="RefSeq" id="WP_055092766.1">
    <property type="nucleotide sequence ID" value="NZ_JRLF01000006.1"/>
</dbReference>
<protein>
    <submittedName>
        <fullName evidence="1">Phytanoyl-CoA dioxygenase</fullName>
    </submittedName>
</protein>
<dbReference type="Proteomes" id="UP000050443">
    <property type="component" value="Unassembled WGS sequence"/>
</dbReference>
<dbReference type="PANTHER" id="PTHR31630:SF6">
    <property type="entry name" value="PHYTANOYL-COA DIOXYGENASE-RELATED"/>
    <property type="match status" value="1"/>
</dbReference>